<evidence type="ECO:0000313" key="3">
    <source>
        <dbReference type="Proteomes" id="UP000051010"/>
    </source>
</evidence>
<dbReference type="EMBL" id="AZFZ01000006">
    <property type="protein sequence ID" value="KRM45103.1"/>
    <property type="molecule type" value="Genomic_DNA"/>
</dbReference>
<feature type="transmembrane region" description="Helical" evidence="1">
    <location>
        <begin position="34"/>
        <end position="55"/>
    </location>
</feature>
<dbReference type="AlphaFoldDB" id="A0A0R1YSM3"/>
<name>A0A0R1YSM3_9LACO</name>
<comment type="caution">
    <text evidence="2">The sequence shown here is derived from an EMBL/GenBank/DDBJ whole genome shotgun (WGS) entry which is preliminary data.</text>
</comment>
<accession>A0A0R1YSM3</accession>
<proteinExistence type="predicted"/>
<evidence type="ECO:0000256" key="1">
    <source>
        <dbReference type="SAM" id="Phobius"/>
    </source>
</evidence>
<keyword evidence="1" id="KW-1133">Transmembrane helix</keyword>
<sequence>MKFNHRFYKEINLYSGAAFVAAGFLFWGDPTFGTWLSISVFAVGLMLMAISFVVLPTKK</sequence>
<keyword evidence="1" id="KW-0812">Transmembrane</keyword>
<gene>
    <name evidence="2" type="ORF">FD47_GL002426</name>
</gene>
<organism evidence="2 3">
    <name type="scientific">Lentilactobacillus parafarraginis DSM 18390 = JCM 14109</name>
    <dbReference type="NCBI Taxonomy" id="1423786"/>
    <lineage>
        <taxon>Bacteria</taxon>
        <taxon>Bacillati</taxon>
        <taxon>Bacillota</taxon>
        <taxon>Bacilli</taxon>
        <taxon>Lactobacillales</taxon>
        <taxon>Lactobacillaceae</taxon>
        <taxon>Lentilactobacillus</taxon>
    </lineage>
</organism>
<reference evidence="2 3" key="1">
    <citation type="journal article" date="2015" name="Genome Announc.">
        <title>Expanding the biotechnology potential of lactobacilli through comparative genomics of 213 strains and associated genera.</title>
        <authorList>
            <person name="Sun Z."/>
            <person name="Harris H.M."/>
            <person name="McCann A."/>
            <person name="Guo C."/>
            <person name="Argimon S."/>
            <person name="Zhang W."/>
            <person name="Yang X."/>
            <person name="Jeffery I.B."/>
            <person name="Cooney J.C."/>
            <person name="Kagawa T.F."/>
            <person name="Liu W."/>
            <person name="Song Y."/>
            <person name="Salvetti E."/>
            <person name="Wrobel A."/>
            <person name="Rasinkangas P."/>
            <person name="Parkhill J."/>
            <person name="Rea M.C."/>
            <person name="O'Sullivan O."/>
            <person name="Ritari J."/>
            <person name="Douillard F.P."/>
            <person name="Paul Ross R."/>
            <person name="Yang R."/>
            <person name="Briner A.E."/>
            <person name="Felis G.E."/>
            <person name="de Vos W.M."/>
            <person name="Barrangou R."/>
            <person name="Klaenhammer T.R."/>
            <person name="Caufield P.W."/>
            <person name="Cui Y."/>
            <person name="Zhang H."/>
            <person name="O'Toole P.W."/>
        </authorList>
    </citation>
    <scope>NUCLEOTIDE SEQUENCE [LARGE SCALE GENOMIC DNA]</scope>
    <source>
        <strain evidence="2 3">DSM 18390</strain>
    </source>
</reference>
<dbReference type="RefSeq" id="WP_008212264.1">
    <property type="nucleotide sequence ID" value="NZ_AZFZ01000006.1"/>
</dbReference>
<protein>
    <submittedName>
        <fullName evidence="2">Uncharacterized protein</fullName>
    </submittedName>
</protein>
<dbReference type="PATRIC" id="fig|1423786.4.peg.2544"/>
<keyword evidence="1" id="KW-0472">Membrane</keyword>
<evidence type="ECO:0000313" key="2">
    <source>
        <dbReference type="EMBL" id="KRM45103.1"/>
    </source>
</evidence>
<dbReference type="Proteomes" id="UP000051010">
    <property type="component" value="Unassembled WGS sequence"/>
</dbReference>
<feature type="transmembrane region" description="Helical" evidence="1">
    <location>
        <begin position="12"/>
        <end position="28"/>
    </location>
</feature>